<dbReference type="PATRIC" id="fig|857265.3.peg.1780"/>
<evidence type="ECO:0000256" key="2">
    <source>
        <dbReference type="ARBA" id="ARBA00022801"/>
    </source>
</evidence>
<reference evidence="4 5" key="1">
    <citation type="submission" date="2015-07" db="EMBL/GenBank/DDBJ databases">
        <title>Draft genome sequence of the Amantichitinum ursilacus IGB-41, a new chitin-degrading bacterium.</title>
        <authorList>
            <person name="Kirstahler P."/>
            <person name="Guenther M."/>
            <person name="Grumaz C."/>
            <person name="Rupp S."/>
            <person name="Zibek S."/>
            <person name="Sohn K."/>
        </authorList>
    </citation>
    <scope>NUCLEOTIDE SEQUENCE [LARGE SCALE GENOMIC DNA]</scope>
    <source>
        <strain evidence="4 5">IGB-41</strain>
    </source>
</reference>
<dbReference type="EC" id="3.4.16.4" evidence="4"/>
<dbReference type="GO" id="GO:0006508">
    <property type="term" value="P:proteolysis"/>
    <property type="evidence" value="ECO:0007669"/>
    <property type="project" value="InterPro"/>
</dbReference>
<gene>
    <name evidence="4" type="primary">dac</name>
    <name evidence="4" type="ORF">WG78_08680</name>
</gene>
<dbReference type="InterPro" id="IPR000667">
    <property type="entry name" value="Peptidase_S13"/>
</dbReference>
<dbReference type="SUPFAM" id="SSF56601">
    <property type="entry name" value="beta-lactamase/transpeptidase-like"/>
    <property type="match status" value="1"/>
</dbReference>
<evidence type="ECO:0000256" key="1">
    <source>
        <dbReference type="ARBA" id="ARBA00006096"/>
    </source>
</evidence>
<comment type="caution">
    <text evidence="4">The sequence shown here is derived from an EMBL/GenBank/DDBJ whole genome shotgun (WGS) entry which is preliminary data.</text>
</comment>
<evidence type="ECO:0000313" key="4">
    <source>
        <dbReference type="EMBL" id="KPC53583.1"/>
    </source>
</evidence>
<dbReference type="NCBIfam" id="TIGR00666">
    <property type="entry name" value="PBP4"/>
    <property type="match status" value="1"/>
</dbReference>
<sequence length="477" mass="50496">MSALRKVVYGWVATLLGLAMQGAVAALPTPVQSALDAAHIPGSALSLAVVPLDSPGAAQYWNADGAVNPASTMKLLTTFSALDVLGPAFSWTTDAWSEAAPDKGVLAGNLYIKGSGDPKLTLERLWLLLRDVRAAGVNRITGDIVLDRSALQIPERTSFADDGNDPARAYLVGPDALLTNFHAFRFHMATDARASRVVVDPPVALLDVDNAVRVSANASCNGNGLTFSATPGARGAVRVKVSGALPADCVVDKYQSYLDSPLYTASLLRYLWKETGGDIAGNWRLGSVPAGAIKLAQSQSPDLVSAIRDINKYSNNLMARQLFLTLGAQTRQAGDSDDIAAAVRAVHDVIARHGGDWPELVLENGSGLSREEQISVRHMAQLLQWGWLSPYAPEYISSLPIAAVDGTMKKRLRNTDGAGAHIKTGTLKNVRAAAGYMRGADGRMLAVVVILNHPLAERGMAVIDSTLAWAQAFGAAQ</sequence>
<organism evidence="4 5">
    <name type="scientific">Amantichitinum ursilacus</name>
    <dbReference type="NCBI Taxonomy" id="857265"/>
    <lineage>
        <taxon>Bacteria</taxon>
        <taxon>Pseudomonadati</taxon>
        <taxon>Pseudomonadota</taxon>
        <taxon>Betaproteobacteria</taxon>
        <taxon>Neisseriales</taxon>
        <taxon>Chitinibacteraceae</taxon>
        <taxon>Amantichitinum</taxon>
    </lineage>
</organism>
<comment type="similarity">
    <text evidence="1">Belongs to the peptidase S13 family.</text>
</comment>
<dbReference type="GO" id="GO:0009002">
    <property type="term" value="F:serine-type D-Ala-D-Ala carboxypeptidase activity"/>
    <property type="evidence" value="ECO:0007669"/>
    <property type="project" value="UniProtKB-EC"/>
</dbReference>
<name>A0A0N0XKW6_9NEIS</name>
<dbReference type="RefSeq" id="WP_053937395.1">
    <property type="nucleotide sequence ID" value="NZ_LAQT01000006.1"/>
</dbReference>
<dbReference type="STRING" id="857265.WG78_08680"/>
<keyword evidence="4" id="KW-0121">Carboxypeptidase</keyword>
<keyword evidence="4" id="KW-0645">Protease</keyword>
<dbReference type="Gene3D" id="3.40.710.10">
    <property type="entry name" value="DD-peptidase/beta-lactamase superfamily"/>
    <property type="match status" value="2"/>
</dbReference>
<proteinExistence type="inferred from homology"/>
<protein>
    <submittedName>
        <fullName evidence="4">D-alanyl-D-alanine carboxypeptidase</fullName>
        <ecNumber evidence="4">3.4.16.4</ecNumber>
    </submittedName>
</protein>
<evidence type="ECO:0000256" key="3">
    <source>
        <dbReference type="SAM" id="SignalP"/>
    </source>
</evidence>
<feature type="chain" id="PRO_5005863109" evidence="3">
    <location>
        <begin position="26"/>
        <end position="477"/>
    </location>
</feature>
<dbReference type="AlphaFoldDB" id="A0A0N0XKW6"/>
<dbReference type="Pfam" id="PF02113">
    <property type="entry name" value="Peptidase_S13"/>
    <property type="match status" value="1"/>
</dbReference>
<dbReference type="Gene3D" id="3.50.80.20">
    <property type="entry name" value="D-Ala-D-Ala carboxypeptidase C, peptidase S13"/>
    <property type="match status" value="1"/>
</dbReference>
<keyword evidence="2 4" id="KW-0378">Hydrolase</keyword>
<dbReference type="InterPro" id="IPR012338">
    <property type="entry name" value="Beta-lactam/transpept-like"/>
</dbReference>
<accession>A0A0N0XKW6</accession>
<dbReference type="GO" id="GO:0000270">
    <property type="term" value="P:peptidoglycan metabolic process"/>
    <property type="evidence" value="ECO:0007669"/>
    <property type="project" value="TreeGrafter"/>
</dbReference>
<dbReference type="PRINTS" id="PR00922">
    <property type="entry name" value="DADACBPTASE3"/>
</dbReference>
<dbReference type="EMBL" id="LAQT01000006">
    <property type="protein sequence ID" value="KPC53583.1"/>
    <property type="molecule type" value="Genomic_DNA"/>
</dbReference>
<feature type="signal peptide" evidence="3">
    <location>
        <begin position="1"/>
        <end position="25"/>
    </location>
</feature>
<dbReference type="Proteomes" id="UP000037939">
    <property type="component" value="Unassembled WGS sequence"/>
</dbReference>
<keyword evidence="5" id="KW-1185">Reference proteome</keyword>
<keyword evidence="3" id="KW-0732">Signal</keyword>
<evidence type="ECO:0000313" key="5">
    <source>
        <dbReference type="Proteomes" id="UP000037939"/>
    </source>
</evidence>
<dbReference type="PANTHER" id="PTHR30023:SF0">
    <property type="entry name" value="PENICILLIN-SENSITIVE CARBOXYPEPTIDASE A"/>
    <property type="match status" value="1"/>
</dbReference>
<dbReference type="PANTHER" id="PTHR30023">
    <property type="entry name" value="D-ALANYL-D-ALANINE CARBOXYPEPTIDASE"/>
    <property type="match status" value="1"/>
</dbReference>